<keyword evidence="3" id="KW-1185">Reference proteome</keyword>
<reference evidence="3" key="1">
    <citation type="journal article" date="2019" name="Int. J. Syst. Evol. Microbiol.">
        <title>The Global Catalogue of Microorganisms (GCM) 10K type strain sequencing project: providing services to taxonomists for standard genome sequencing and annotation.</title>
        <authorList>
            <consortium name="The Broad Institute Genomics Platform"/>
            <consortium name="The Broad Institute Genome Sequencing Center for Infectious Disease"/>
            <person name="Wu L."/>
            <person name="Ma J."/>
        </authorList>
    </citation>
    <scope>NUCLEOTIDE SEQUENCE [LARGE SCALE GENOMIC DNA]</scope>
    <source>
        <strain evidence="3">JCM 17498</strain>
    </source>
</reference>
<name>A0ABP7EU27_9SPHN</name>
<dbReference type="Pfam" id="PF01850">
    <property type="entry name" value="PIN"/>
    <property type="match status" value="1"/>
</dbReference>
<dbReference type="Proteomes" id="UP001500523">
    <property type="component" value="Unassembled WGS sequence"/>
</dbReference>
<comment type="caution">
    <text evidence="2">The sequence shown here is derived from an EMBL/GenBank/DDBJ whole genome shotgun (WGS) entry which is preliminary data.</text>
</comment>
<protein>
    <submittedName>
        <fullName evidence="2">PIN domain-containing protein</fullName>
    </submittedName>
</protein>
<sequence>MKHAVDASVILAYVLGEEGGDVLAGDGGPFLLSTVNLTEVLTKVIERGMNPDDVVRALRLLPIEHVEHGRDDAMATARLRQFTRHLGLSLGDRACLALGKRHGVPVLTSDRDWARLDIGIDVRLIR</sequence>
<evidence type="ECO:0000259" key="1">
    <source>
        <dbReference type="Pfam" id="PF01850"/>
    </source>
</evidence>
<accession>A0ABP7EU27</accession>
<dbReference type="Gene3D" id="3.40.50.1010">
    <property type="entry name" value="5'-nuclease"/>
    <property type="match status" value="1"/>
</dbReference>
<dbReference type="CDD" id="cd18682">
    <property type="entry name" value="PIN_VapC-like"/>
    <property type="match status" value="1"/>
</dbReference>
<evidence type="ECO:0000313" key="2">
    <source>
        <dbReference type="EMBL" id="GAA3723813.1"/>
    </source>
</evidence>
<evidence type="ECO:0000313" key="3">
    <source>
        <dbReference type="Proteomes" id="UP001500523"/>
    </source>
</evidence>
<dbReference type="InterPro" id="IPR029060">
    <property type="entry name" value="PIN-like_dom_sf"/>
</dbReference>
<organism evidence="2 3">
    <name type="scientific">Sphingomonas cynarae</name>
    <dbReference type="NCBI Taxonomy" id="930197"/>
    <lineage>
        <taxon>Bacteria</taxon>
        <taxon>Pseudomonadati</taxon>
        <taxon>Pseudomonadota</taxon>
        <taxon>Alphaproteobacteria</taxon>
        <taxon>Sphingomonadales</taxon>
        <taxon>Sphingomonadaceae</taxon>
        <taxon>Sphingomonas</taxon>
    </lineage>
</organism>
<feature type="domain" description="PIN" evidence="1">
    <location>
        <begin position="5"/>
        <end position="117"/>
    </location>
</feature>
<dbReference type="SUPFAM" id="SSF88723">
    <property type="entry name" value="PIN domain-like"/>
    <property type="match status" value="1"/>
</dbReference>
<dbReference type="EMBL" id="BAABBF010000012">
    <property type="protein sequence ID" value="GAA3723813.1"/>
    <property type="molecule type" value="Genomic_DNA"/>
</dbReference>
<dbReference type="InterPro" id="IPR002716">
    <property type="entry name" value="PIN_dom"/>
</dbReference>
<gene>
    <name evidence="2" type="ORF">GCM10022268_35010</name>
</gene>
<proteinExistence type="predicted"/>
<dbReference type="RefSeq" id="WP_344694670.1">
    <property type="nucleotide sequence ID" value="NZ_BAABBF010000012.1"/>
</dbReference>